<protein>
    <submittedName>
        <fullName evidence="1">Uncharacterized protein</fullName>
    </submittedName>
</protein>
<name>A0ABU5QR38_9BACT</name>
<sequence>MTTKLIIAERLIRKAWFVVLRHLKEQPAFYKEACKELGISYHDEIFKSGIEILDISNCQLIFNDDIENNWHQNGSIRIDFLAKILHGYEAKICAIINNKVLKGRIKHSVATHNSEKLSKGGIAQTVFNIGATNWQQNSNQITINESLLKELNPKKILMLYEYVKVISIFYGKKGSELEIEMDFLQKELSKLLSFQNQLFEFKQDIGGAQSHYKVWSNTNNFPQSLFNTKWLRYERRDFANLGPDSIKSTRGFSIGCIEFIGGKKKFPTIETCINLDINNTIIKSTLKGICRFEHNSNYLFIDMNNVNITDDSINNLDLTSLYVLRMNKIDIQNQEIIIGYHIFYSLIKHKYLVKTTLFVKFSDEQALPFTPRIINSSESDYKNIPILIRRFFANRSMNRLTIPSSVISHLEKTTDNSGTLHDFLLRQGKIIDDTILGGIIGNFDLFYYHKKTYPTNDMKYLDGIRKDKLIIDYDDDLCELRATFIHKNKEIYKGKGFRKNRTIQFLLEQTNSPNNLVKKIYRNGDNDRKVVYFAFPVPSYDEVFFEDEIKNNLSFEGVLSGIDDEKALPLSFSALLVKEDISLDLSNPNDKMTKKLLFHFKKLSATYLATENIFNHFSD</sequence>
<comment type="caution">
    <text evidence="1">The sequence shown here is derived from an EMBL/GenBank/DDBJ whole genome shotgun (WGS) entry which is preliminary data.</text>
</comment>
<keyword evidence="2" id="KW-1185">Reference proteome</keyword>
<evidence type="ECO:0000313" key="2">
    <source>
        <dbReference type="Proteomes" id="UP001304671"/>
    </source>
</evidence>
<evidence type="ECO:0000313" key="1">
    <source>
        <dbReference type="EMBL" id="MEA5259144.1"/>
    </source>
</evidence>
<organism evidence="1 2">
    <name type="scientific">Arcicella aquatica</name>
    <dbReference type="NCBI Taxonomy" id="217141"/>
    <lineage>
        <taxon>Bacteria</taxon>
        <taxon>Pseudomonadati</taxon>
        <taxon>Bacteroidota</taxon>
        <taxon>Cytophagia</taxon>
        <taxon>Cytophagales</taxon>
        <taxon>Flectobacillaceae</taxon>
        <taxon>Arcicella</taxon>
    </lineage>
</organism>
<gene>
    <name evidence="1" type="ORF">VB264_15210</name>
</gene>
<accession>A0ABU5QR38</accession>
<dbReference type="Proteomes" id="UP001304671">
    <property type="component" value="Unassembled WGS sequence"/>
</dbReference>
<dbReference type="EMBL" id="JAYFUL010000026">
    <property type="protein sequence ID" value="MEA5259144.1"/>
    <property type="molecule type" value="Genomic_DNA"/>
</dbReference>
<reference evidence="1 2" key="1">
    <citation type="submission" date="2023-12" db="EMBL/GenBank/DDBJ databases">
        <title>Novel species of the genus Arcicella isolated from rivers.</title>
        <authorList>
            <person name="Lu H."/>
        </authorList>
    </citation>
    <scope>NUCLEOTIDE SEQUENCE [LARGE SCALE GENOMIC DNA]</scope>
    <source>
        <strain evidence="1 2">LMG 21963</strain>
    </source>
</reference>
<proteinExistence type="predicted"/>
<dbReference type="RefSeq" id="WP_323250653.1">
    <property type="nucleotide sequence ID" value="NZ_JAYFUL010000026.1"/>
</dbReference>